<dbReference type="OrthoDB" id="1924287at2759"/>
<dbReference type="Pfam" id="PF23550">
    <property type="entry name" value="zf_Tbcl_Rhp7"/>
    <property type="match status" value="1"/>
</dbReference>
<evidence type="ECO:0000259" key="2">
    <source>
        <dbReference type="Pfam" id="PF23550"/>
    </source>
</evidence>
<evidence type="ECO:0000256" key="1">
    <source>
        <dbReference type="SAM" id="MobiDB-lite"/>
    </source>
</evidence>
<proteinExistence type="predicted"/>
<dbReference type="RefSeq" id="XP_007739331.1">
    <property type="nucleotide sequence ID" value="XM_007741141.1"/>
</dbReference>
<reference evidence="3 4" key="1">
    <citation type="submission" date="2013-03" db="EMBL/GenBank/DDBJ databases">
        <title>The Genome Sequence of Cladophialophora psammophila CBS 110553.</title>
        <authorList>
            <consortium name="The Broad Institute Genomics Platform"/>
            <person name="Cuomo C."/>
            <person name="de Hoog S."/>
            <person name="Gorbushina A."/>
            <person name="Walker B."/>
            <person name="Young S.K."/>
            <person name="Zeng Q."/>
            <person name="Gargeya S."/>
            <person name="Fitzgerald M."/>
            <person name="Haas B."/>
            <person name="Abouelleil A."/>
            <person name="Allen A.W."/>
            <person name="Alvarado L."/>
            <person name="Arachchi H.M."/>
            <person name="Berlin A.M."/>
            <person name="Chapman S.B."/>
            <person name="Gainer-Dewar J."/>
            <person name="Goldberg J."/>
            <person name="Griggs A."/>
            <person name="Gujja S."/>
            <person name="Hansen M."/>
            <person name="Howarth C."/>
            <person name="Imamovic A."/>
            <person name="Ireland A."/>
            <person name="Larimer J."/>
            <person name="McCowan C."/>
            <person name="Murphy C."/>
            <person name="Pearson M."/>
            <person name="Poon T.W."/>
            <person name="Priest M."/>
            <person name="Roberts A."/>
            <person name="Saif S."/>
            <person name="Shea T."/>
            <person name="Sisk P."/>
            <person name="Sykes S."/>
            <person name="Wortman J."/>
            <person name="Nusbaum C."/>
            <person name="Birren B."/>
        </authorList>
    </citation>
    <scope>NUCLEOTIDE SEQUENCE [LARGE SCALE GENOMIC DNA]</scope>
    <source>
        <strain evidence="3 4">CBS 110553</strain>
    </source>
</reference>
<dbReference type="Gene3D" id="3.80.10.10">
    <property type="entry name" value="Ribonuclease Inhibitor"/>
    <property type="match status" value="3"/>
</dbReference>
<dbReference type="Proteomes" id="UP000019471">
    <property type="component" value="Unassembled WGS sequence"/>
</dbReference>
<evidence type="ECO:0000313" key="4">
    <source>
        <dbReference type="Proteomes" id="UP000019471"/>
    </source>
</evidence>
<dbReference type="PANTHER" id="PTHR13318:SF234">
    <property type="entry name" value="RNI-LIKE PROTEIN"/>
    <property type="match status" value="1"/>
</dbReference>
<dbReference type="AlphaFoldDB" id="W9Y0K1"/>
<dbReference type="GO" id="GO:0031146">
    <property type="term" value="P:SCF-dependent proteasomal ubiquitin-dependent protein catabolic process"/>
    <property type="evidence" value="ECO:0007669"/>
    <property type="project" value="TreeGrafter"/>
</dbReference>
<dbReference type="FunFam" id="3.80.10.10:FF:000601">
    <property type="entry name" value="DNA repair protein Rad7, protein"/>
    <property type="match status" value="1"/>
</dbReference>
<dbReference type="SMART" id="SM00367">
    <property type="entry name" value="LRR_CC"/>
    <property type="match status" value="5"/>
</dbReference>
<sequence>MLSGLPARWVNAHVSTGLVFLIERAHQSRQVRIAPQRLANASAFEFVTTRRAAAANRIRGPQSALTDFLASHNISAQQIQQDYQQRLREAERDIGDSTENADADKENESDNDSEDDDPVERKKRKRKQEKALMKIKQSKEFKKRKMEGKLDQGSDFETDDDEIARAMMAKAKPLPGQLDNCEQCGKRFTVTPYSRTGPDGGLLCTKCSKELKDEEKKEAQAKKKRASVPKGRRRQTESDRMMGDVKPGAKSLVDMCVRKVADVVNDIEEFGDMPQNLLDRLSQILSKRRVLTPRTLELFLRPDVDRIIVYDCGKLEQEDFQKIFALMPQVEIVNLRFAGQLKDGPLLYMADKCRMIRHLQLGATNLVSDEAWTDLFHSLGPQLESLKLSELNDSLKDDTVALLSKKCQKLRRLKLRSCSHMGEASLDALCALSNLEHLTLGSVAQDTSSQTLIKLISTLGAKLRTLCLEDFHELDDAVIHAIKSHCPQLYKLRIRGSSICTDVVFADLFGSNCPFPPLLYADFSDNRDIDNMNPEGPQDDPIGFGSLALRALMAHSGVRLECLNLKACRHVSQSTLLEVFDGVKQYPALRDMDLSFVTQVDDVVMAGIFKSCPSLAKLAAFACFNARSTRIPAGIAVVGLPNASANIVQGDFAVEL</sequence>
<evidence type="ECO:0000313" key="3">
    <source>
        <dbReference type="EMBL" id="EXJ76014.1"/>
    </source>
</evidence>
<feature type="region of interest" description="Disordered" evidence="1">
    <location>
        <begin position="218"/>
        <end position="244"/>
    </location>
</feature>
<feature type="compositionally biased region" description="Basic and acidic residues" evidence="1">
    <location>
        <begin position="234"/>
        <end position="243"/>
    </location>
</feature>
<dbReference type="InterPro" id="IPR056451">
    <property type="entry name" value="Znf_Tbcl_Rhp7"/>
</dbReference>
<dbReference type="GO" id="GO:0019005">
    <property type="term" value="C:SCF ubiquitin ligase complex"/>
    <property type="evidence" value="ECO:0007669"/>
    <property type="project" value="TreeGrafter"/>
</dbReference>
<dbReference type="PANTHER" id="PTHR13318">
    <property type="entry name" value="PARTNER OF PAIRED, ISOFORM B-RELATED"/>
    <property type="match status" value="1"/>
</dbReference>
<comment type="caution">
    <text evidence="3">The sequence shown here is derived from an EMBL/GenBank/DDBJ whole genome shotgun (WGS) entry which is preliminary data.</text>
</comment>
<accession>W9Y0K1</accession>
<gene>
    <name evidence="3" type="ORF">A1O5_00522</name>
</gene>
<dbReference type="SUPFAM" id="SSF52047">
    <property type="entry name" value="RNI-like"/>
    <property type="match status" value="1"/>
</dbReference>
<feature type="compositionally biased region" description="Basic and acidic residues" evidence="1">
    <location>
        <begin position="129"/>
        <end position="140"/>
    </location>
</feature>
<name>W9Y0K1_9EURO</name>
<keyword evidence="4" id="KW-1185">Reference proteome</keyword>
<dbReference type="HOGENOM" id="CLU_006598_1_0_1"/>
<dbReference type="eggNOG" id="KOG1947">
    <property type="taxonomic scope" value="Eukaryota"/>
</dbReference>
<dbReference type="EMBL" id="AMGX01000001">
    <property type="protein sequence ID" value="EXJ76014.1"/>
    <property type="molecule type" value="Genomic_DNA"/>
</dbReference>
<feature type="compositionally biased region" description="Basic residues" evidence="1">
    <location>
        <begin position="222"/>
        <end position="233"/>
    </location>
</feature>
<dbReference type="InterPro" id="IPR032675">
    <property type="entry name" value="LRR_dom_sf"/>
</dbReference>
<organism evidence="3 4">
    <name type="scientific">Cladophialophora psammophila CBS 110553</name>
    <dbReference type="NCBI Taxonomy" id="1182543"/>
    <lineage>
        <taxon>Eukaryota</taxon>
        <taxon>Fungi</taxon>
        <taxon>Dikarya</taxon>
        <taxon>Ascomycota</taxon>
        <taxon>Pezizomycotina</taxon>
        <taxon>Eurotiomycetes</taxon>
        <taxon>Chaetothyriomycetidae</taxon>
        <taxon>Chaetothyriales</taxon>
        <taxon>Herpotrichiellaceae</taxon>
        <taxon>Cladophialophora</taxon>
    </lineage>
</organism>
<feature type="domain" description="DNA repair protein rhp7 treble clef" evidence="2">
    <location>
        <begin position="175"/>
        <end position="212"/>
    </location>
</feature>
<dbReference type="GeneID" id="19185258"/>
<dbReference type="STRING" id="1182543.W9Y0K1"/>
<dbReference type="InterPro" id="IPR006553">
    <property type="entry name" value="Leu-rich_rpt_Cys-con_subtyp"/>
</dbReference>
<protein>
    <recommendedName>
        <fullName evidence="2">DNA repair protein rhp7 treble clef domain-containing protein</fullName>
    </recommendedName>
</protein>
<feature type="compositionally biased region" description="Acidic residues" evidence="1">
    <location>
        <begin position="109"/>
        <end position="118"/>
    </location>
</feature>
<feature type="region of interest" description="Disordered" evidence="1">
    <location>
        <begin position="93"/>
        <end position="157"/>
    </location>
</feature>